<feature type="domain" description="Glycosyl transferase family 1" evidence="4">
    <location>
        <begin position="192"/>
        <end position="340"/>
    </location>
</feature>
<evidence type="ECO:0000259" key="4">
    <source>
        <dbReference type="Pfam" id="PF00534"/>
    </source>
</evidence>
<proteinExistence type="inferred from homology"/>
<keyword evidence="2" id="KW-0328">Glycosyltransferase</keyword>
<feature type="domain" description="Glycosyltransferase subfamily 4-like N-terminal" evidence="5">
    <location>
        <begin position="29"/>
        <end position="174"/>
    </location>
</feature>
<dbReference type="CDD" id="cd03801">
    <property type="entry name" value="GT4_PimA-like"/>
    <property type="match status" value="1"/>
</dbReference>
<keyword evidence="7" id="KW-1185">Reference proteome</keyword>
<gene>
    <name evidence="6" type="ORF">JD276_10565</name>
</gene>
<accession>A0A934Q709</accession>
<dbReference type="SUPFAM" id="SSF53756">
    <property type="entry name" value="UDP-Glycosyltransferase/glycogen phosphorylase"/>
    <property type="match status" value="1"/>
</dbReference>
<dbReference type="InterPro" id="IPR028098">
    <property type="entry name" value="Glyco_trans_4-like_N"/>
</dbReference>
<comment type="caution">
    <text evidence="6">The sequence shown here is derived from an EMBL/GenBank/DDBJ whole genome shotgun (WGS) entry which is preliminary data.</text>
</comment>
<name>A0A934Q709_9MICO</name>
<organism evidence="6 7">
    <name type="scientific">Leucobacter chromiisoli</name>
    <dbReference type="NCBI Taxonomy" id="2796471"/>
    <lineage>
        <taxon>Bacteria</taxon>
        <taxon>Bacillati</taxon>
        <taxon>Actinomycetota</taxon>
        <taxon>Actinomycetes</taxon>
        <taxon>Micrococcales</taxon>
        <taxon>Microbacteriaceae</taxon>
        <taxon>Leucobacter</taxon>
    </lineage>
</organism>
<dbReference type="AlphaFoldDB" id="A0A934Q709"/>
<dbReference type="Proteomes" id="UP000608530">
    <property type="component" value="Unassembled WGS sequence"/>
</dbReference>
<dbReference type="EMBL" id="JAEHOH010000013">
    <property type="protein sequence ID" value="MBK0419475.1"/>
    <property type="molecule type" value="Genomic_DNA"/>
</dbReference>
<evidence type="ECO:0000256" key="3">
    <source>
        <dbReference type="ARBA" id="ARBA00022679"/>
    </source>
</evidence>
<evidence type="ECO:0000313" key="7">
    <source>
        <dbReference type="Proteomes" id="UP000608530"/>
    </source>
</evidence>
<comment type="similarity">
    <text evidence="1">Belongs to the glycosyltransferase group 1 family. Glycosyltransferase 4 subfamily.</text>
</comment>
<dbReference type="Pfam" id="PF00534">
    <property type="entry name" value="Glycos_transf_1"/>
    <property type="match status" value="1"/>
</dbReference>
<dbReference type="GO" id="GO:0016757">
    <property type="term" value="F:glycosyltransferase activity"/>
    <property type="evidence" value="ECO:0007669"/>
    <property type="project" value="UniProtKB-KW"/>
</dbReference>
<dbReference type="Pfam" id="PF13439">
    <property type="entry name" value="Glyco_transf_4"/>
    <property type="match status" value="1"/>
</dbReference>
<dbReference type="PANTHER" id="PTHR12526">
    <property type="entry name" value="GLYCOSYLTRANSFERASE"/>
    <property type="match status" value="1"/>
</dbReference>
<reference evidence="6" key="1">
    <citation type="submission" date="2020-12" db="EMBL/GenBank/DDBJ databases">
        <title>Leucobacter sp. CAS1, isolated from Chromium sludge.</title>
        <authorList>
            <person name="Xu Z."/>
        </authorList>
    </citation>
    <scope>NUCLEOTIDE SEQUENCE</scope>
    <source>
        <strain evidence="6">CSA1</strain>
    </source>
</reference>
<evidence type="ECO:0000256" key="1">
    <source>
        <dbReference type="ARBA" id="ARBA00009481"/>
    </source>
</evidence>
<evidence type="ECO:0000313" key="6">
    <source>
        <dbReference type="EMBL" id="MBK0419475.1"/>
    </source>
</evidence>
<sequence>MRIVVVTPWFPSLLKPAAGIFVKRDVDLLQTNHEVTVLHLAEHGDLGADEPLRMPLDSGATLIRQRFDPMNPVSLLKAVSSVRELLQEADAVHSMAMHALMPVRLARPRVPWVHTEHWSALIRRSLPIKKRIGLALYRSSLSRPDAVVAVGETLANAAERYTGARVEVIPNHVPLGTHGHLPQVPEARGEAPLRLVAVGSMLHHKGPLESIDTLNELRRLGVAATLTWIGTGPLEHEMRHKAEQLGLREALVLPGHVAPEEIPEALRQAHVFILPTSFETFGVAIAEALGQGLPVVTAGYGGHLDFTPPEASRIVTQRTGAALASAVVSLISDENRWSPEQILEYALERFSDHQRELAYSSVYRRIT</sequence>
<evidence type="ECO:0000256" key="2">
    <source>
        <dbReference type="ARBA" id="ARBA00022676"/>
    </source>
</evidence>
<protein>
    <submittedName>
        <fullName evidence="6">Glycosyltransferase family 4 protein</fullName>
    </submittedName>
</protein>
<evidence type="ECO:0000259" key="5">
    <source>
        <dbReference type="Pfam" id="PF13439"/>
    </source>
</evidence>
<keyword evidence="3" id="KW-0808">Transferase</keyword>
<dbReference type="PANTHER" id="PTHR12526:SF640">
    <property type="entry name" value="COLANIC ACID BIOSYNTHESIS GLYCOSYLTRANSFERASE WCAL-RELATED"/>
    <property type="match status" value="1"/>
</dbReference>
<dbReference type="Gene3D" id="3.40.50.2000">
    <property type="entry name" value="Glycogen Phosphorylase B"/>
    <property type="match status" value="2"/>
</dbReference>
<dbReference type="InterPro" id="IPR001296">
    <property type="entry name" value="Glyco_trans_1"/>
</dbReference>